<dbReference type="SUPFAM" id="SSF56672">
    <property type="entry name" value="DNA/RNA polymerases"/>
    <property type="match status" value="2"/>
</dbReference>
<evidence type="ECO:0000256" key="1">
    <source>
        <dbReference type="ARBA" id="ARBA00022679"/>
    </source>
</evidence>
<accession>A0A6L2KJ42</accession>
<name>A0A6L2KJ42_TANCI</name>
<feature type="region of interest" description="Disordered" evidence="8">
    <location>
        <begin position="1049"/>
        <end position="1069"/>
    </location>
</feature>
<evidence type="ECO:0000256" key="5">
    <source>
        <dbReference type="ARBA" id="ARBA00022801"/>
    </source>
</evidence>
<dbReference type="EMBL" id="BKCJ010002574">
    <property type="protein sequence ID" value="GEU49503.1"/>
    <property type="molecule type" value="Genomic_DNA"/>
</dbReference>
<dbReference type="PANTHER" id="PTHR34072">
    <property type="entry name" value="ENZYMATIC POLYPROTEIN-RELATED"/>
    <property type="match status" value="1"/>
</dbReference>
<dbReference type="InterPro" id="IPR041588">
    <property type="entry name" value="Integrase_H2C2"/>
</dbReference>
<evidence type="ECO:0000256" key="8">
    <source>
        <dbReference type="SAM" id="MobiDB-lite"/>
    </source>
</evidence>
<dbReference type="CDD" id="cd09274">
    <property type="entry name" value="RNase_HI_RT_Ty3"/>
    <property type="match status" value="1"/>
</dbReference>
<keyword evidence="1" id="KW-0808">Transferase</keyword>
<evidence type="ECO:0000259" key="9">
    <source>
        <dbReference type="Pfam" id="PF17917"/>
    </source>
</evidence>
<keyword evidence="11" id="KW-0239">DNA-directed DNA polymerase</keyword>
<keyword evidence="7" id="KW-0175">Coiled coil</keyword>
<evidence type="ECO:0000256" key="7">
    <source>
        <dbReference type="SAM" id="Coils"/>
    </source>
</evidence>
<evidence type="ECO:0000259" key="10">
    <source>
        <dbReference type="Pfam" id="PF17921"/>
    </source>
</evidence>
<dbReference type="InterPro" id="IPR041373">
    <property type="entry name" value="RT_RNaseH"/>
</dbReference>
<dbReference type="GO" id="GO:0004519">
    <property type="term" value="F:endonuclease activity"/>
    <property type="evidence" value="ECO:0007669"/>
    <property type="project" value="UniProtKB-KW"/>
</dbReference>
<proteinExistence type="predicted"/>
<reference evidence="11" key="1">
    <citation type="journal article" date="2019" name="Sci. Rep.">
        <title>Draft genome of Tanacetum cinerariifolium, the natural source of mosquito coil.</title>
        <authorList>
            <person name="Yamashiro T."/>
            <person name="Shiraishi A."/>
            <person name="Satake H."/>
            <person name="Nakayama K."/>
        </authorList>
    </citation>
    <scope>NUCLEOTIDE SEQUENCE</scope>
</reference>
<organism evidence="11">
    <name type="scientific">Tanacetum cinerariifolium</name>
    <name type="common">Dalmatian daisy</name>
    <name type="synonym">Chrysanthemum cinerariifolium</name>
    <dbReference type="NCBI Taxonomy" id="118510"/>
    <lineage>
        <taxon>Eukaryota</taxon>
        <taxon>Viridiplantae</taxon>
        <taxon>Streptophyta</taxon>
        <taxon>Embryophyta</taxon>
        <taxon>Tracheophyta</taxon>
        <taxon>Spermatophyta</taxon>
        <taxon>Magnoliopsida</taxon>
        <taxon>eudicotyledons</taxon>
        <taxon>Gunneridae</taxon>
        <taxon>Pentapetalae</taxon>
        <taxon>asterids</taxon>
        <taxon>campanulids</taxon>
        <taxon>Asterales</taxon>
        <taxon>Asteraceae</taxon>
        <taxon>Asteroideae</taxon>
        <taxon>Anthemideae</taxon>
        <taxon>Anthemidinae</taxon>
        <taxon>Tanacetum</taxon>
    </lineage>
</organism>
<keyword evidence="6" id="KW-0695">RNA-directed DNA polymerase</keyword>
<dbReference type="GO" id="GO:0016787">
    <property type="term" value="F:hydrolase activity"/>
    <property type="evidence" value="ECO:0007669"/>
    <property type="project" value="UniProtKB-KW"/>
</dbReference>
<feature type="coiled-coil region" evidence="7">
    <location>
        <begin position="1213"/>
        <end position="1240"/>
    </location>
</feature>
<dbReference type="GO" id="GO:0003887">
    <property type="term" value="F:DNA-directed DNA polymerase activity"/>
    <property type="evidence" value="ECO:0007669"/>
    <property type="project" value="UniProtKB-KW"/>
</dbReference>
<keyword evidence="4" id="KW-0255">Endonuclease</keyword>
<feature type="coiled-coil region" evidence="7">
    <location>
        <begin position="779"/>
        <end position="831"/>
    </location>
</feature>
<dbReference type="GO" id="GO:0003964">
    <property type="term" value="F:RNA-directed DNA polymerase activity"/>
    <property type="evidence" value="ECO:0007669"/>
    <property type="project" value="UniProtKB-KW"/>
</dbReference>
<evidence type="ECO:0000256" key="2">
    <source>
        <dbReference type="ARBA" id="ARBA00022695"/>
    </source>
</evidence>
<keyword evidence="3" id="KW-0540">Nuclease</keyword>
<feature type="compositionally biased region" description="Acidic residues" evidence="8">
    <location>
        <begin position="1055"/>
        <end position="1069"/>
    </location>
</feature>
<feature type="domain" description="Integrase zinc-binding" evidence="10">
    <location>
        <begin position="318"/>
        <end position="357"/>
    </location>
</feature>
<gene>
    <name evidence="11" type="ORF">Tci_021481</name>
</gene>
<dbReference type="PANTHER" id="PTHR34072:SF57">
    <property type="entry name" value="RNA-DIRECTED DNA POLYMERASE"/>
    <property type="match status" value="1"/>
</dbReference>
<evidence type="ECO:0000256" key="3">
    <source>
        <dbReference type="ARBA" id="ARBA00022722"/>
    </source>
</evidence>
<feature type="region of interest" description="Disordered" evidence="8">
    <location>
        <begin position="617"/>
        <end position="642"/>
    </location>
</feature>
<protein>
    <submittedName>
        <fullName evidence="11">DNA-directed DNA polymerase</fullName>
    </submittedName>
</protein>
<feature type="coiled-coil region" evidence="7">
    <location>
        <begin position="706"/>
        <end position="733"/>
    </location>
</feature>
<dbReference type="Pfam" id="PF17921">
    <property type="entry name" value="Integrase_H2C2"/>
    <property type="match status" value="1"/>
</dbReference>
<feature type="compositionally biased region" description="Basic and acidic residues" evidence="8">
    <location>
        <begin position="1330"/>
        <end position="1350"/>
    </location>
</feature>
<evidence type="ECO:0000256" key="4">
    <source>
        <dbReference type="ARBA" id="ARBA00022759"/>
    </source>
</evidence>
<evidence type="ECO:0000256" key="6">
    <source>
        <dbReference type="ARBA" id="ARBA00022918"/>
    </source>
</evidence>
<feature type="domain" description="Reverse transcriptase RNase H-like" evidence="9">
    <location>
        <begin position="1"/>
        <end position="66"/>
    </location>
</feature>
<dbReference type="InterPro" id="IPR043502">
    <property type="entry name" value="DNA/RNA_pol_sf"/>
</dbReference>
<dbReference type="Gene3D" id="1.10.340.70">
    <property type="match status" value="1"/>
</dbReference>
<sequence length="1423" mass="163884">MTEAESNYTTTKKEMLAVVYAFEKFRSYLIMNKSIVYTDHFALKYLFAKKAFNARLLCWILLLQEFTFKVIDTKGAENLAADHLSRLENPHQNVLDPKEINESFPLETLNLVSTRAYKTPIGCTPYKLVYGKACHLSIKLEHKAYWALKHANFDLQTAGDHRKVQLNELNELRDQAYENSLIYKEKTKRLHDSKIKDRVFNIEKGIIIDPVKVEAIMKWLKPAIVIEVKSLLGLAGNEEREKSFEELKRRLVSSPVLTLPSRTGYIASLNIKSNLILRIKEAQKEDGNLWSMLENLEGFKHANFWVDDHGACRSPFFTHPGSTKMYRDLKQNFRWNSLKHKVAKFVAKCLMCQQVKIKLQRASGLLQPIDILTWKWDQISMDFVTGSGTLLPLISQLTSLGRKFNFSKYIFDSLVRNVDSSSKFYMYPKFILLIIQNQLGYLSTHTTTYISPALTQKVFANMRRVGKGFLGVETPLFEGADADVLRDDVQDHSIPSPAPPTLPPSPQAIPSTSHVAQNLEITKLKTRVKKLERANKVKILKLRRLRKVGTSQRIESSDDTIMEDVTNQRRMIDELDRDEGVALMGEKEEEKKAEEVKVIAVKVAAAFTKRRRGVVIRDQEEESSAKTSDETKSKDKGKGIMVEEPKPMKKKQQVEMDEAYARKLHEELNQDIDWDVAIEHVKQKAKEDPLDYFKGMPYDDIRLIFEAKFNANMEFLLKSKEQTEEEENRALEKVPVMKKRPQIEAQARRNMITYLKNTAGFRLDYFKGMPYDDIRLIFEAKFNANMEFLLKLKEQIEEEENRALESINETLAQKASKRRKINEDVEEIKHNLEIVPDEYDDVYTEATSLARKVPVLDYQIIQLNKKPRYKIIRADGTHQLYVSFITLLKSFDREDLELLWSLVQERFSTSKPNNFSNDYLLTTLRAMFGKPDGQDNVWKSQRSIHGQAMVKSWKLLESCGVHIISFTTTKLILLVERRYPLLRFTLDQMLKAVRPQVEEQSKISLELIRKNTKCFNAAGEELSVVKHKLMLLDTAVKRRVNTTNEATLYSSSSDTIEESENETDDVDEYDIDLSDDNLNGDDDAARYGVFMHNKSTATPNSTYLSPTVTSSSLDFIQALLDDTPANELMNFMSYIMYSNTQTTSVVHNPEGNPELTSYISGASEVPLGTHVDVLATKTLVQEMFPDENAYHLSSLPKTKTSYLATYTQPSSLQAKAKKLMQKAKKNMRKITSKRQSHRNSKNMIRSWKLLQSSMILNLFTQSSTSTNDRSTLDLKIKLLHKIQESKSNMTHPTNKKLYDTLYEYVCLDHEALNNPNAEPSFHKWAHNNKDPLYNREGEKRKKHQEDEYNRTRSNPEMYTKSGLVNAVRKTTWFDLFLKSYIDQNENHILGPSIVMIAKKLKAIIQKDKLTIANPEGAGLERLK</sequence>
<evidence type="ECO:0000313" key="11">
    <source>
        <dbReference type="EMBL" id="GEU49503.1"/>
    </source>
</evidence>
<keyword evidence="2" id="KW-0548">Nucleotidyltransferase</keyword>
<feature type="region of interest" description="Disordered" evidence="8">
    <location>
        <begin position="1330"/>
        <end position="1354"/>
    </location>
</feature>
<comment type="caution">
    <text evidence="11">The sequence shown here is derived from an EMBL/GenBank/DDBJ whole genome shotgun (WGS) entry which is preliminary data.</text>
</comment>
<dbReference type="Pfam" id="PF17917">
    <property type="entry name" value="RT_RNaseH"/>
    <property type="match status" value="1"/>
</dbReference>
<keyword evidence="5" id="KW-0378">Hydrolase</keyword>